<dbReference type="GO" id="GO:0008270">
    <property type="term" value="F:zinc ion binding"/>
    <property type="evidence" value="ECO:0007669"/>
    <property type="project" value="UniProtKB-KW"/>
</dbReference>
<dbReference type="Pfam" id="PF01440">
    <property type="entry name" value="Gemini_AL2"/>
    <property type="match status" value="1"/>
</dbReference>
<evidence type="ECO:0000313" key="12">
    <source>
        <dbReference type="EMBL" id="AJZ68899.1"/>
    </source>
</evidence>
<dbReference type="PRINTS" id="PR00230">
    <property type="entry name" value="GEMCOATAL2"/>
</dbReference>
<sequence length="166" mass="18850">MPSLSFSPLHSSTPPQAPLNPLKRNCSCPEGEECVDDWKYDMPEEPSRSQKIIHSKAKAAKRRRRVNCACGCIIYINPDCQEYGFSHRGVDYTISSELRRLYLESEEPNICEHRPHSARIYVRGPTGPLHNQVQPQPQESLAPSQVLDNLSDLDELDDICSVLFEK</sequence>
<reference evidence="12 13" key="1">
    <citation type="submission" date="2014-08" db="EMBL/GenBank/DDBJ databases">
        <title>Identification and characterization of a novel geminivirus with monopartite genome infecting apple trees.</title>
        <authorList>
            <person name="Liang P."/>
            <person name="Li S."/>
        </authorList>
    </citation>
    <scope>NUCLEOTIDE SEQUENCE [LARGE SCALE GENOMIC DNA]</scope>
    <source>
        <strain evidence="12">China</strain>
    </source>
</reference>
<keyword evidence="6 11" id="KW-0479">Metal-binding</keyword>
<keyword evidence="10" id="KW-0899">Viral immunoevasion</keyword>
<dbReference type="GeneID" id="24018659"/>
<dbReference type="GO" id="GO:0019028">
    <property type="term" value="C:viral capsid"/>
    <property type="evidence" value="ECO:0007669"/>
    <property type="project" value="InterPro"/>
</dbReference>
<keyword evidence="8 11" id="KW-0862">Zinc</keyword>
<keyword evidence="3 11" id="KW-0941">Suppressor of RNA silencing</keyword>
<evidence type="ECO:0000256" key="3">
    <source>
        <dbReference type="ARBA" id="ARBA00022463"/>
    </source>
</evidence>
<comment type="function">
    <text evidence="11">Strong activator of the late viral genes promoters. Acts as a suppressor of RNA-mediated gene silencing, also known as post-transcriptional gene silencing (PTGS), a mechanism of plant viral defense that limits the accumulation of viral RNAs. Also suppresses the host basal defense by interacting with and inhibiting SNF1 kinase, a key regulator of cell metabolism implicated in innate antiviral defense. Determines pathogenicity.</text>
</comment>
<dbReference type="GO" id="GO:0003677">
    <property type="term" value="F:DNA binding"/>
    <property type="evidence" value="ECO:0007669"/>
    <property type="project" value="UniProtKB-KW"/>
</dbReference>
<keyword evidence="11" id="KW-1048">Host nucleus</keyword>
<dbReference type="Proteomes" id="UP000204634">
    <property type="component" value="Segment"/>
</dbReference>
<evidence type="ECO:0000256" key="1">
    <source>
        <dbReference type="ARBA" id="ARBA00004192"/>
    </source>
</evidence>
<keyword evidence="4 11" id="KW-0945">Host-virus interaction</keyword>
<evidence type="ECO:0000256" key="10">
    <source>
        <dbReference type="ARBA" id="ARBA00023280"/>
    </source>
</evidence>
<evidence type="ECO:0000256" key="6">
    <source>
        <dbReference type="ARBA" id="ARBA00022723"/>
    </source>
</evidence>
<comment type="domain">
    <text evidence="11">The zinc finger and the transactivation region are involved in PTGS suppression.</text>
</comment>
<organism evidence="12 13">
    <name type="scientific">Maldovirus mali</name>
    <dbReference type="NCBI Taxonomy" id="2843704"/>
    <lineage>
        <taxon>Viruses</taxon>
        <taxon>Monodnaviria</taxon>
        <taxon>Shotokuvirae</taxon>
        <taxon>Cressdnaviricota</taxon>
        <taxon>Repensiviricetes</taxon>
        <taxon>Geplafuvirales</taxon>
        <taxon>Geminiviridae</taxon>
        <taxon>Maldovirus</taxon>
    </lineage>
</organism>
<keyword evidence="13" id="KW-1185">Reference proteome</keyword>
<evidence type="ECO:0000256" key="7">
    <source>
        <dbReference type="ARBA" id="ARBA00022771"/>
    </source>
</evidence>
<dbReference type="GO" id="GO:0005198">
    <property type="term" value="F:structural molecule activity"/>
    <property type="evidence" value="ECO:0007669"/>
    <property type="project" value="InterPro"/>
</dbReference>
<evidence type="ECO:0000256" key="8">
    <source>
        <dbReference type="ARBA" id="ARBA00022833"/>
    </source>
</evidence>
<accession>A0A0D5W451</accession>
<evidence type="ECO:0000256" key="11">
    <source>
        <dbReference type="RuleBase" id="RU363028"/>
    </source>
</evidence>
<dbReference type="GO" id="GO:0042025">
    <property type="term" value="C:host cell nucleus"/>
    <property type="evidence" value="ECO:0007669"/>
    <property type="project" value="UniProtKB-SubCell"/>
</dbReference>
<keyword evidence="11" id="KW-0238">DNA-binding</keyword>
<keyword evidence="9 11" id="KW-1035">Host cytoplasm</keyword>
<gene>
    <name evidence="12" type="primary">C2</name>
</gene>
<protein>
    <recommendedName>
        <fullName evidence="11">Transcriptional activator protein</fullName>
        <shortName evidence="11">TrAP</shortName>
    </recommendedName>
</protein>
<evidence type="ECO:0000256" key="5">
    <source>
        <dbReference type="ARBA" id="ARBA00022632"/>
    </source>
</evidence>
<proteinExistence type="inferred from homology"/>
<dbReference type="OrthoDB" id="11041at10239"/>
<evidence type="ECO:0000313" key="13">
    <source>
        <dbReference type="Proteomes" id="UP000204634"/>
    </source>
</evidence>
<comment type="subunit">
    <text evidence="11">Monomer. Homodimer. Homooligomer. Self-interaction correlates with nuclear localization and efficient activation of transcription.</text>
</comment>
<keyword evidence="11" id="KW-0010">Activator</keyword>
<dbReference type="GO" id="GO:0052170">
    <property type="term" value="P:symbiont-mediated suppression of host innate immune response"/>
    <property type="evidence" value="ECO:0007669"/>
    <property type="project" value="UniProtKB-KW"/>
</dbReference>
<dbReference type="KEGG" id="vg:24018659"/>
<evidence type="ECO:0000256" key="2">
    <source>
        <dbReference type="ARBA" id="ARBA00007672"/>
    </source>
</evidence>
<keyword evidence="5" id="KW-1090">Inhibition of host innate immune response by virus</keyword>
<dbReference type="RefSeq" id="YP_009129271.1">
    <property type="nucleotide sequence ID" value="NC_026760.1"/>
</dbReference>
<evidence type="ECO:0000256" key="4">
    <source>
        <dbReference type="ARBA" id="ARBA00022581"/>
    </source>
</evidence>
<dbReference type="GO" id="GO:0030430">
    <property type="term" value="C:host cell cytoplasm"/>
    <property type="evidence" value="ECO:0007669"/>
    <property type="project" value="UniProtKB-SubCell"/>
</dbReference>
<evidence type="ECO:0000256" key="9">
    <source>
        <dbReference type="ARBA" id="ARBA00023200"/>
    </source>
</evidence>
<name>A0A0D5W451_9GEMI</name>
<dbReference type="EMBL" id="KM386645">
    <property type="protein sequence ID" value="AJZ68899.1"/>
    <property type="molecule type" value="Genomic_DNA"/>
</dbReference>
<comment type="similarity">
    <text evidence="2 11">Belongs to the geminiviridae transcriptional activator protein family.</text>
</comment>
<keyword evidence="7 11" id="KW-0863">Zinc-finger</keyword>
<comment type="subcellular location">
    <subcellularLocation>
        <location evidence="1 11">Host cytoplasm</location>
    </subcellularLocation>
    <subcellularLocation>
        <location evidence="11">Host nucleus</location>
    </subcellularLocation>
</comment>
<dbReference type="InterPro" id="IPR000942">
    <property type="entry name" value="Gemini_AL2"/>
</dbReference>